<sequence>MCVGEWRAGDARCFQMRCIDAWDWLAIGPTETNRGVFKFRLLRHEKLVERYSSGRPKGDTEVVADDLFVFDGVAAK</sequence>
<protein>
    <submittedName>
        <fullName evidence="1">Uncharacterized protein</fullName>
    </submittedName>
</protein>
<accession>A0A517NWF1</accession>
<keyword evidence="2" id="KW-1185">Reference proteome</keyword>
<proteinExistence type="predicted"/>
<name>A0A517NWF1_9BACT</name>
<dbReference type="AlphaFoldDB" id="A0A517NWF1"/>
<organism evidence="1 2">
    <name type="scientific">Stieleria marina</name>
    <dbReference type="NCBI Taxonomy" id="1930275"/>
    <lineage>
        <taxon>Bacteria</taxon>
        <taxon>Pseudomonadati</taxon>
        <taxon>Planctomycetota</taxon>
        <taxon>Planctomycetia</taxon>
        <taxon>Pirellulales</taxon>
        <taxon>Pirellulaceae</taxon>
        <taxon>Stieleria</taxon>
    </lineage>
</organism>
<gene>
    <name evidence="1" type="ORF">K239x_34510</name>
</gene>
<dbReference type="Proteomes" id="UP000319817">
    <property type="component" value="Chromosome"/>
</dbReference>
<evidence type="ECO:0000313" key="1">
    <source>
        <dbReference type="EMBL" id="QDT11454.1"/>
    </source>
</evidence>
<reference evidence="1 2" key="1">
    <citation type="submission" date="2019-02" db="EMBL/GenBank/DDBJ databases">
        <title>Deep-cultivation of Planctomycetes and their phenomic and genomic characterization uncovers novel biology.</title>
        <authorList>
            <person name="Wiegand S."/>
            <person name="Jogler M."/>
            <person name="Boedeker C."/>
            <person name="Pinto D."/>
            <person name="Vollmers J."/>
            <person name="Rivas-Marin E."/>
            <person name="Kohn T."/>
            <person name="Peeters S.H."/>
            <person name="Heuer A."/>
            <person name="Rast P."/>
            <person name="Oberbeckmann S."/>
            <person name="Bunk B."/>
            <person name="Jeske O."/>
            <person name="Meyerdierks A."/>
            <person name="Storesund J.E."/>
            <person name="Kallscheuer N."/>
            <person name="Luecker S."/>
            <person name="Lage O.M."/>
            <person name="Pohl T."/>
            <person name="Merkel B.J."/>
            <person name="Hornburger P."/>
            <person name="Mueller R.-W."/>
            <person name="Bruemmer F."/>
            <person name="Labrenz M."/>
            <person name="Spormann A.M."/>
            <person name="Op den Camp H."/>
            <person name="Overmann J."/>
            <person name="Amann R."/>
            <person name="Jetten M.S.M."/>
            <person name="Mascher T."/>
            <person name="Medema M.H."/>
            <person name="Devos D.P."/>
            <person name="Kaster A.-K."/>
            <person name="Ovreas L."/>
            <person name="Rohde M."/>
            <person name="Galperin M.Y."/>
            <person name="Jogler C."/>
        </authorList>
    </citation>
    <scope>NUCLEOTIDE SEQUENCE [LARGE SCALE GENOMIC DNA]</scope>
    <source>
        <strain evidence="1 2">K23_9</strain>
    </source>
</reference>
<dbReference type="EMBL" id="CP036526">
    <property type="protein sequence ID" value="QDT11454.1"/>
    <property type="molecule type" value="Genomic_DNA"/>
</dbReference>
<evidence type="ECO:0000313" key="2">
    <source>
        <dbReference type="Proteomes" id="UP000319817"/>
    </source>
</evidence>